<accession>A0A1X6ZPC4</accession>
<dbReference type="EMBL" id="FWFX01000009">
    <property type="protein sequence ID" value="SLN57107.1"/>
    <property type="molecule type" value="Genomic_DNA"/>
</dbReference>
<gene>
    <name evidence="1" type="ORF">ROA7450_02966</name>
</gene>
<proteinExistence type="predicted"/>
<keyword evidence="2" id="KW-1185">Reference proteome</keyword>
<name>A0A1X6ZPC4_9RHOB</name>
<evidence type="ECO:0000313" key="2">
    <source>
        <dbReference type="Proteomes" id="UP000193061"/>
    </source>
</evidence>
<dbReference type="SUPFAM" id="SSF53448">
    <property type="entry name" value="Nucleotide-diphospho-sugar transferases"/>
    <property type="match status" value="1"/>
</dbReference>
<reference evidence="1 2" key="1">
    <citation type="submission" date="2017-03" db="EMBL/GenBank/DDBJ databases">
        <authorList>
            <person name="Afonso C.L."/>
            <person name="Miller P.J."/>
            <person name="Scott M.A."/>
            <person name="Spackman E."/>
            <person name="Goraichik I."/>
            <person name="Dimitrov K.M."/>
            <person name="Suarez D.L."/>
            <person name="Swayne D.E."/>
        </authorList>
    </citation>
    <scope>NUCLEOTIDE SEQUENCE [LARGE SCALE GENOMIC DNA]</scope>
    <source>
        <strain evidence="1 2">CECT 7450</strain>
    </source>
</reference>
<evidence type="ECO:0000313" key="1">
    <source>
        <dbReference type="EMBL" id="SLN57107.1"/>
    </source>
</evidence>
<sequence length="225" mass="26053">MWDTIHSIAPQVDRLFLCLNEYTEIPAALNRFPNVEPLIPDKDLMDAGKFAFPAEKDDVVFTIDDDIIYPKDYIERMLQFADKVDLEQNSIGYQAHAWVFKKRFGKHGWRNFLFGKECKKIIKVDVLGTGTVCAMGKNMPSLDDMITSAGFVDFRFSRHQIKCGVNMWTLPRDEGYVQGNLPDELWESSLFQTVNRQRAPGMQIEMRKLMQEVQPNAGRPWEKLQ</sequence>
<organism evidence="1 2">
    <name type="scientific">Roseovarius albus</name>
    <dbReference type="NCBI Taxonomy" id="1247867"/>
    <lineage>
        <taxon>Bacteria</taxon>
        <taxon>Pseudomonadati</taxon>
        <taxon>Pseudomonadota</taxon>
        <taxon>Alphaproteobacteria</taxon>
        <taxon>Rhodobacterales</taxon>
        <taxon>Roseobacteraceae</taxon>
        <taxon>Roseovarius</taxon>
    </lineage>
</organism>
<evidence type="ECO:0008006" key="3">
    <source>
        <dbReference type="Google" id="ProtNLM"/>
    </source>
</evidence>
<protein>
    <recommendedName>
        <fullName evidence="3">Glycosyl transferase family 2</fullName>
    </recommendedName>
</protein>
<dbReference type="InterPro" id="IPR029044">
    <property type="entry name" value="Nucleotide-diphossugar_trans"/>
</dbReference>
<dbReference type="Proteomes" id="UP000193061">
    <property type="component" value="Unassembled WGS sequence"/>
</dbReference>
<dbReference type="AlphaFoldDB" id="A0A1X6ZPC4"/>